<dbReference type="PANTHER" id="PTHR31236">
    <property type="entry name" value="BURP DOMAIN PROTEIN USPL1-LIKE"/>
    <property type="match status" value="1"/>
</dbReference>
<dbReference type="STRING" id="4533.J3MDH8"/>
<keyword evidence="3" id="KW-1185">Reference proteome</keyword>
<dbReference type="EnsemblPlants" id="OB06G20720.1">
    <property type="protein sequence ID" value="OB06G20720.1"/>
    <property type="gene ID" value="OB06G20720"/>
</dbReference>
<dbReference type="OMA" id="KQKEWIG"/>
<evidence type="ECO:0000259" key="1">
    <source>
        <dbReference type="PROSITE" id="PS51277"/>
    </source>
</evidence>
<reference evidence="2" key="2">
    <citation type="submission" date="2013-04" db="UniProtKB">
        <authorList>
            <consortium name="EnsemblPlants"/>
        </authorList>
    </citation>
    <scope>IDENTIFICATION</scope>
</reference>
<proteinExistence type="predicted"/>
<dbReference type="SMART" id="SM01045">
    <property type="entry name" value="BURP"/>
    <property type="match status" value="1"/>
</dbReference>
<evidence type="ECO:0000313" key="3">
    <source>
        <dbReference type="Proteomes" id="UP000006038"/>
    </source>
</evidence>
<dbReference type="eggNOG" id="ENOG502QQHP">
    <property type="taxonomic scope" value="Eukaryota"/>
</dbReference>
<organism evidence="2">
    <name type="scientific">Oryza brachyantha</name>
    <name type="common">malo sina</name>
    <dbReference type="NCBI Taxonomy" id="4533"/>
    <lineage>
        <taxon>Eukaryota</taxon>
        <taxon>Viridiplantae</taxon>
        <taxon>Streptophyta</taxon>
        <taxon>Embryophyta</taxon>
        <taxon>Tracheophyta</taxon>
        <taxon>Spermatophyta</taxon>
        <taxon>Magnoliopsida</taxon>
        <taxon>Liliopsida</taxon>
        <taxon>Poales</taxon>
        <taxon>Poaceae</taxon>
        <taxon>BOP clade</taxon>
        <taxon>Oryzoideae</taxon>
        <taxon>Oryzeae</taxon>
        <taxon>Oryzinae</taxon>
        <taxon>Oryza</taxon>
    </lineage>
</organism>
<dbReference type="Proteomes" id="UP000006038">
    <property type="component" value="Chromosome 6"/>
</dbReference>
<protein>
    <recommendedName>
        <fullName evidence="1">BURP domain-containing protein</fullName>
    </recommendedName>
</protein>
<dbReference type="PROSITE" id="PS51277">
    <property type="entry name" value="BURP"/>
    <property type="match status" value="1"/>
</dbReference>
<accession>J3MDH8</accession>
<evidence type="ECO:0000313" key="2">
    <source>
        <dbReference type="EnsemblPlants" id="OB06G20720.1"/>
    </source>
</evidence>
<sequence length="171" mass="18567">MFAPASDAIADEMRWVLEKCDSPWQLTGERRKAGCATSMEDLVELPMSLLGTRRLHALSTAGMLPVEAASGKMVTCHDMTYPYAVFYCHMAGPATRAYSVALASRDAGAELTAMEVLAVCHLNTSRWSSKHPFLLAMRAKPGDVAPCHFLPKSSVIWVPIVEQGDGRAAVQ</sequence>
<dbReference type="Pfam" id="PF03181">
    <property type="entry name" value="BURP"/>
    <property type="match status" value="1"/>
</dbReference>
<dbReference type="InterPro" id="IPR004873">
    <property type="entry name" value="BURP_dom"/>
</dbReference>
<dbReference type="Gramene" id="OB06G20720.1">
    <property type="protein sequence ID" value="OB06G20720.1"/>
    <property type="gene ID" value="OB06G20720"/>
</dbReference>
<feature type="domain" description="BURP" evidence="1">
    <location>
        <begin position="1"/>
        <end position="160"/>
    </location>
</feature>
<dbReference type="InterPro" id="IPR044816">
    <property type="entry name" value="BURP"/>
</dbReference>
<reference evidence="2" key="1">
    <citation type="journal article" date="2013" name="Nat. Commun.">
        <title>Whole-genome sequencing of Oryza brachyantha reveals mechanisms underlying Oryza genome evolution.</title>
        <authorList>
            <person name="Chen J."/>
            <person name="Huang Q."/>
            <person name="Gao D."/>
            <person name="Wang J."/>
            <person name="Lang Y."/>
            <person name="Liu T."/>
            <person name="Li B."/>
            <person name="Bai Z."/>
            <person name="Luis Goicoechea J."/>
            <person name="Liang C."/>
            <person name="Chen C."/>
            <person name="Zhang W."/>
            <person name="Sun S."/>
            <person name="Liao Y."/>
            <person name="Zhang X."/>
            <person name="Yang L."/>
            <person name="Song C."/>
            <person name="Wang M."/>
            <person name="Shi J."/>
            <person name="Liu G."/>
            <person name="Liu J."/>
            <person name="Zhou H."/>
            <person name="Zhou W."/>
            <person name="Yu Q."/>
            <person name="An N."/>
            <person name="Chen Y."/>
            <person name="Cai Q."/>
            <person name="Wang B."/>
            <person name="Liu B."/>
            <person name="Min J."/>
            <person name="Huang Y."/>
            <person name="Wu H."/>
            <person name="Li Z."/>
            <person name="Zhang Y."/>
            <person name="Yin Y."/>
            <person name="Song W."/>
            <person name="Jiang J."/>
            <person name="Jackson S.A."/>
            <person name="Wing R.A."/>
            <person name="Wang J."/>
            <person name="Chen M."/>
        </authorList>
    </citation>
    <scope>NUCLEOTIDE SEQUENCE [LARGE SCALE GENOMIC DNA]</scope>
    <source>
        <strain evidence="2">cv. IRGC 101232</strain>
    </source>
</reference>
<name>J3MDH8_ORYBR</name>
<dbReference type="AlphaFoldDB" id="J3MDH8"/>
<dbReference type="HOGENOM" id="CLU_011822_4_0_1"/>
<dbReference type="PANTHER" id="PTHR31236:SF21">
    <property type="entry name" value="BURP DOMAIN-CONTAINING PROTEIN 11"/>
    <property type="match status" value="1"/>
</dbReference>